<name>A0ABS3UKK7_9ACTN</name>
<evidence type="ECO:0000313" key="2">
    <source>
        <dbReference type="EMBL" id="MBO3739317.1"/>
    </source>
</evidence>
<dbReference type="RefSeq" id="WP_208468465.1">
    <property type="nucleotide sequence ID" value="NZ_JAGFNS010000010.1"/>
</dbReference>
<accession>A0ABS3UKK7</accession>
<feature type="transmembrane region" description="Helical" evidence="1">
    <location>
        <begin position="84"/>
        <end position="105"/>
    </location>
</feature>
<keyword evidence="1" id="KW-1133">Transmembrane helix</keyword>
<proteinExistence type="predicted"/>
<protein>
    <submittedName>
        <fullName evidence="2">Uncharacterized protein</fullName>
    </submittedName>
</protein>
<dbReference type="Proteomes" id="UP000679690">
    <property type="component" value="Unassembled WGS sequence"/>
</dbReference>
<reference evidence="2 3" key="1">
    <citation type="submission" date="2021-03" db="EMBL/GenBank/DDBJ databases">
        <title>Actinoplanes flavus sp. nov., a novel actinomycete isolated from Coconut Palm rhizosphere soil.</title>
        <authorList>
            <person name="Luo X."/>
        </authorList>
    </citation>
    <scope>NUCLEOTIDE SEQUENCE [LARGE SCALE GENOMIC DNA]</scope>
    <source>
        <strain evidence="2 3">NEAU-H7</strain>
    </source>
</reference>
<feature type="transmembrane region" description="Helical" evidence="1">
    <location>
        <begin position="45"/>
        <end position="63"/>
    </location>
</feature>
<keyword evidence="1" id="KW-0472">Membrane</keyword>
<keyword evidence="1" id="KW-0812">Transmembrane</keyword>
<feature type="transmembrane region" description="Helical" evidence="1">
    <location>
        <begin position="20"/>
        <end position="39"/>
    </location>
</feature>
<keyword evidence="3" id="KW-1185">Reference proteome</keyword>
<evidence type="ECO:0000256" key="1">
    <source>
        <dbReference type="SAM" id="Phobius"/>
    </source>
</evidence>
<sequence>MGQTDTVSPRRVLVERATRLISGGYLLTLMLLATMVITGRLQLTLFAWGCLIVPAVGFAHNVWTLARARRATDPLHRDTFFKEGALGVVVTLIYLGSTLYTWAVAPAAFTGW</sequence>
<comment type="caution">
    <text evidence="2">The sequence shown here is derived from an EMBL/GenBank/DDBJ whole genome shotgun (WGS) entry which is preliminary data.</text>
</comment>
<dbReference type="EMBL" id="JAGFNS010000010">
    <property type="protein sequence ID" value="MBO3739317.1"/>
    <property type="molecule type" value="Genomic_DNA"/>
</dbReference>
<gene>
    <name evidence="2" type="ORF">J5X75_17485</name>
</gene>
<evidence type="ECO:0000313" key="3">
    <source>
        <dbReference type="Proteomes" id="UP000679690"/>
    </source>
</evidence>
<organism evidence="2 3">
    <name type="scientific">Actinoplanes flavus</name>
    <dbReference type="NCBI Taxonomy" id="2820290"/>
    <lineage>
        <taxon>Bacteria</taxon>
        <taxon>Bacillati</taxon>
        <taxon>Actinomycetota</taxon>
        <taxon>Actinomycetes</taxon>
        <taxon>Micromonosporales</taxon>
        <taxon>Micromonosporaceae</taxon>
        <taxon>Actinoplanes</taxon>
    </lineage>
</organism>